<sequence>MKSLLLKDLYNISYNAKAMLLIMVIMTAAVVPTAGAIPQMAGFTILWAMMEVTTFTFDETSGWTAYALVLPLRRSDIVRAKFVVLAIFCTVGVLLGLAVSGAASFLMGGRLPEENGPLVLLASVPVIWAIAFAMGSTSIPLAFRFGAENARILIVVAFVVPMVIFVGLAGALSMAGVTLSNGQAIALFCASPLAALAWGALMYRVACGVFAKAEC</sequence>
<feature type="transmembrane region" description="Helical" evidence="1">
    <location>
        <begin position="118"/>
        <end position="143"/>
    </location>
</feature>
<evidence type="ECO:0000313" key="2">
    <source>
        <dbReference type="EMBL" id="HJC45514.1"/>
    </source>
</evidence>
<feature type="transmembrane region" description="Helical" evidence="1">
    <location>
        <begin position="20"/>
        <end position="39"/>
    </location>
</feature>
<accession>A0A9D2P8G0</accession>
<comment type="caution">
    <text evidence="2">The sequence shown here is derived from an EMBL/GenBank/DDBJ whole genome shotgun (WGS) entry which is preliminary data.</text>
</comment>
<name>A0A9D2P8G0_9FIRM</name>
<keyword evidence="1" id="KW-0472">Membrane</keyword>
<keyword evidence="1" id="KW-1133">Transmembrane helix</keyword>
<reference evidence="2" key="2">
    <citation type="submission" date="2021-04" db="EMBL/GenBank/DDBJ databases">
        <authorList>
            <person name="Gilroy R."/>
        </authorList>
    </citation>
    <scope>NUCLEOTIDE SEQUENCE</scope>
    <source>
        <strain evidence="2">ChiSjej5B23-2810</strain>
    </source>
</reference>
<organism evidence="2 3">
    <name type="scientific">Candidatus Faecalibacterium faecigallinarum</name>
    <dbReference type="NCBI Taxonomy" id="2838577"/>
    <lineage>
        <taxon>Bacteria</taxon>
        <taxon>Bacillati</taxon>
        <taxon>Bacillota</taxon>
        <taxon>Clostridia</taxon>
        <taxon>Eubacteriales</taxon>
        <taxon>Oscillospiraceae</taxon>
        <taxon>Faecalibacterium</taxon>
    </lineage>
</organism>
<dbReference type="AlphaFoldDB" id="A0A9D2P8G0"/>
<dbReference type="InterPro" id="IPR025699">
    <property type="entry name" value="ABC2_memb-like"/>
</dbReference>
<proteinExistence type="predicted"/>
<feature type="transmembrane region" description="Helical" evidence="1">
    <location>
        <begin position="184"/>
        <end position="203"/>
    </location>
</feature>
<dbReference type="EMBL" id="DWWN01000035">
    <property type="protein sequence ID" value="HJC45514.1"/>
    <property type="molecule type" value="Genomic_DNA"/>
</dbReference>
<feature type="transmembrane region" description="Helical" evidence="1">
    <location>
        <begin position="150"/>
        <end position="172"/>
    </location>
</feature>
<dbReference type="Proteomes" id="UP000823906">
    <property type="component" value="Unassembled WGS sequence"/>
</dbReference>
<dbReference type="Pfam" id="PF13346">
    <property type="entry name" value="ABC2_membrane_5"/>
    <property type="match status" value="1"/>
</dbReference>
<evidence type="ECO:0000256" key="1">
    <source>
        <dbReference type="SAM" id="Phobius"/>
    </source>
</evidence>
<protein>
    <submittedName>
        <fullName evidence="2">ABC-2 transporter permease</fullName>
    </submittedName>
</protein>
<gene>
    <name evidence="2" type="ORF">H9703_05190</name>
</gene>
<reference evidence="2" key="1">
    <citation type="journal article" date="2021" name="PeerJ">
        <title>Extensive microbial diversity within the chicken gut microbiome revealed by metagenomics and culture.</title>
        <authorList>
            <person name="Gilroy R."/>
            <person name="Ravi A."/>
            <person name="Getino M."/>
            <person name="Pursley I."/>
            <person name="Horton D.L."/>
            <person name="Alikhan N.F."/>
            <person name="Baker D."/>
            <person name="Gharbi K."/>
            <person name="Hall N."/>
            <person name="Watson M."/>
            <person name="Adriaenssens E.M."/>
            <person name="Foster-Nyarko E."/>
            <person name="Jarju S."/>
            <person name="Secka A."/>
            <person name="Antonio M."/>
            <person name="Oren A."/>
            <person name="Chaudhuri R.R."/>
            <person name="La Ragione R."/>
            <person name="Hildebrand F."/>
            <person name="Pallen M.J."/>
        </authorList>
    </citation>
    <scope>NUCLEOTIDE SEQUENCE</scope>
    <source>
        <strain evidence="2">ChiSjej5B23-2810</strain>
    </source>
</reference>
<feature type="transmembrane region" description="Helical" evidence="1">
    <location>
        <begin position="45"/>
        <end position="70"/>
    </location>
</feature>
<feature type="transmembrane region" description="Helical" evidence="1">
    <location>
        <begin position="82"/>
        <end position="106"/>
    </location>
</feature>
<keyword evidence="1" id="KW-0812">Transmembrane</keyword>
<evidence type="ECO:0000313" key="3">
    <source>
        <dbReference type="Proteomes" id="UP000823906"/>
    </source>
</evidence>